<gene>
    <name evidence="2" type="ORF">QE152_g37442</name>
</gene>
<protein>
    <submittedName>
        <fullName evidence="2">Uncharacterized protein</fullName>
    </submittedName>
</protein>
<dbReference type="AlphaFoldDB" id="A0AAW1IAJ7"/>
<proteinExistence type="predicted"/>
<keyword evidence="3" id="KW-1185">Reference proteome</keyword>
<evidence type="ECO:0000256" key="1">
    <source>
        <dbReference type="SAM" id="MobiDB-lite"/>
    </source>
</evidence>
<name>A0AAW1IAJ7_POPJA</name>
<evidence type="ECO:0000313" key="3">
    <source>
        <dbReference type="Proteomes" id="UP001458880"/>
    </source>
</evidence>
<dbReference type="EMBL" id="JASPKY010000729">
    <property type="protein sequence ID" value="KAK9686111.1"/>
    <property type="molecule type" value="Genomic_DNA"/>
</dbReference>
<sequence>MIGCMKATPLGQLYKASRCQASAIRRLAIEHIRRLGQTFDSYRPLFEVLTRPNEASEITRGIFEPSPNRPTGYLAHKLRTFTRFSVGLQNLEHSQSSQNGGPPDQDKPGEMGDYGYNRHHVRPWRETDHGHLFVRKNCPNSCSLEHLWPTRDNTLKL</sequence>
<accession>A0AAW1IAJ7</accession>
<evidence type="ECO:0000313" key="2">
    <source>
        <dbReference type="EMBL" id="KAK9686111.1"/>
    </source>
</evidence>
<reference evidence="2 3" key="1">
    <citation type="journal article" date="2024" name="BMC Genomics">
        <title>De novo assembly and annotation of Popillia japonica's genome with initial clues to its potential as an invasive pest.</title>
        <authorList>
            <person name="Cucini C."/>
            <person name="Boschi S."/>
            <person name="Funari R."/>
            <person name="Cardaioli E."/>
            <person name="Iannotti N."/>
            <person name="Marturano G."/>
            <person name="Paoli F."/>
            <person name="Bruttini M."/>
            <person name="Carapelli A."/>
            <person name="Frati F."/>
            <person name="Nardi F."/>
        </authorList>
    </citation>
    <scope>NUCLEOTIDE SEQUENCE [LARGE SCALE GENOMIC DNA]</scope>
    <source>
        <strain evidence="2">DMR45628</strain>
    </source>
</reference>
<organism evidence="2 3">
    <name type="scientific">Popillia japonica</name>
    <name type="common">Japanese beetle</name>
    <dbReference type="NCBI Taxonomy" id="7064"/>
    <lineage>
        <taxon>Eukaryota</taxon>
        <taxon>Metazoa</taxon>
        <taxon>Ecdysozoa</taxon>
        <taxon>Arthropoda</taxon>
        <taxon>Hexapoda</taxon>
        <taxon>Insecta</taxon>
        <taxon>Pterygota</taxon>
        <taxon>Neoptera</taxon>
        <taxon>Endopterygota</taxon>
        <taxon>Coleoptera</taxon>
        <taxon>Polyphaga</taxon>
        <taxon>Scarabaeiformia</taxon>
        <taxon>Scarabaeidae</taxon>
        <taxon>Rutelinae</taxon>
        <taxon>Popillia</taxon>
    </lineage>
</organism>
<comment type="caution">
    <text evidence="2">The sequence shown here is derived from an EMBL/GenBank/DDBJ whole genome shotgun (WGS) entry which is preliminary data.</text>
</comment>
<feature type="region of interest" description="Disordered" evidence="1">
    <location>
        <begin position="92"/>
        <end position="117"/>
    </location>
</feature>
<dbReference type="Proteomes" id="UP001458880">
    <property type="component" value="Unassembled WGS sequence"/>
</dbReference>